<dbReference type="InterPro" id="IPR058285">
    <property type="entry name" value="DUF7979"/>
</dbReference>
<reference evidence="3" key="1">
    <citation type="submission" date="2017-01" db="EMBL/GenBank/DDBJ databases">
        <authorList>
            <person name="Varghese N."/>
            <person name="Submissions S."/>
        </authorList>
    </citation>
    <scope>NUCLEOTIDE SEQUENCE [LARGE SCALE GENOMIC DNA]</scope>
    <source>
        <strain evidence="3">CGMCC 1.7737</strain>
    </source>
</reference>
<dbReference type="Pfam" id="PF25934">
    <property type="entry name" value="DUF7979"/>
    <property type="match status" value="1"/>
</dbReference>
<proteinExistence type="predicted"/>
<name>A0A1N6ZZW2_9EURY</name>
<dbReference type="OrthoDB" id="296997at2157"/>
<dbReference type="EMBL" id="FTNO01000001">
    <property type="protein sequence ID" value="SIR32364.1"/>
    <property type="molecule type" value="Genomic_DNA"/>
</dbReference>
<gene>
    <name evidence="2" type="ORF">SAMN05421858_2251</name>
</gene>
<dbReference type="AlphaFoldDB" id="A0A1N6ZZW2"/>
<dbReference type="RefSeq" id="WP_076430126.1">
    <property type="nucleotide sequence ID" value="NZ_FTNO01000001.1"/>
</dbReference>
<sequence length="69" mass="7752">MNPTITVKPTKTIPDDAHVRQYDELDGSAKQQFPSVVERGERALDAKTALQFSDGEFVKYVGYYQISLS</sequence>
<evidence type="ECO:0000313" key="2">
    <source>
        <dbReference type="EMBL" id="SIR32364.1"/>
    </source>
</evidence>
<dbReference type="Proteomes" id="UP000186914">
    <property type="component" value="Unassembled WGS sequence"/>
</dbReference>
<accession>A0A1N6ZZW2</accession>
<keyword evidence="3" id="KW-1185">Reference proteome</keyword>
<organism evidence="2 3">
    <name type="scientific">Haladaptatus litoreus</name>
    <dbReference type="NCBI Taxonomy" id="553468"/>
    <lineage>
        <taxon>Archaea</taxon>
        <taxon>Methanobacteriati</taxon>
        <taxon>Methanobacteriota</taxon>
        <taxon>Stenosarchaea group</taxon>
        <taxon>Halobacteria</taxon>
        <taxon>Halobacteriales</taxon>
        <taxon>Haladaptataceae</taxon>
        <taxon>Haladaptatus</taxon>
    </lineage>
</organism>
<evidence type="ECO:0000313" key="3">
    <source>
        <dbReference type="Proteomes" id="UP000186914"/>
    </source>
</evidence>
<protein>
    <recommendedName>
        <fullName evidence="1">DUF7979 domain-containing protein</fullName>
    </recommendedName>
</protein>
<evidence type="ECO:0000259" key="1">
    <source>
        <dbReference type="Pfam" id="PF25934"/>
    </source>
</evidence>
<feature type="domain" description="DUF7979" evidence="1">
    <location>
        <begin position="3"/>
        <end position="66"/>
    </location>
</feature>